<accession>A0A3A9AK41</accession>
<name>A0A3A9AK41_9FIRM</name>
<dbReference type="OrthoDB" id="1766002at2"/>
<protein>
    <recommendedName>
        <fullName evidence="4">Rpn family recombination-promoting nuclease/putative transposase</fullName>
    </recommendedName>
</protein>
<dbReference type="RefSeq" id="WP_120472134.1">
    <property type="nucleotide sequence ID" value="NZ_RAYQ01000035.1"/>
</dbReference>
<dbReference type="Proteomes" id="UP000280696">
    <property type="component" value="Unassembled WGS sequence"/>
</dbReference>
<dbReference type="EMBL" id="RAYQ01000035">
    <property type="protein sequence ID" value="RKI87771.1"/>
    <property type="molecule type" value="Genomic_DNA"/>
</dbReference>
<keyword evidence="1" id="KW-0175">Coiled coil</keyword>
<sequence length="309" mass="35606">MGNIYDGAFRTILNDCRQMIIPVINEIFKEDYTGNEIIEFHPNEHFIDQQDAADKERITDTNFIIYGKKKKKYHLECESSLPDGRMTIRLFEYDAQIALDEGEVINEILTVTFPNTAVLYLRNYKKTPDKMRYVIKTPGGTVEYDVPIMKVQEYTLEDIFSKGLLLLIPFYIFSHEKNFKVYNSNEQRLAELKAEYRSILERLNKLEQEGIIGAFDKRTIIELSGDVIREIAQKYEKVQKGIGGMMSGALLETEARTILNKGKDEGRNENKKETALRMLRDGVLPIEKIAEYSGLDIAEVKLLVGLQKV</sequence>
<reference evidence="2 3" key="1">
    <citation type="submission" date="2018-09" db="EMBL/GenBank/DDBJ databases">
        <title>Murine metabolic-syndrome-specific gut microbial biobank.</title>
        <authorList>
            <person name="Liu C."/>
        </authorList>
    </citation>
    <scope>NUCLEOTIDE SEQUENCE [LARGE SCALE GENOMIC DNA]</scope>
    <source>
        <strain evidence="2 3">0.1xD8-82</strain>
    </source>
</reference>
<comment type="caution">
    <text evidence="2">The sequence shown here is derived from an EMBL/GenBank/DDBJ whole genome shotgun (WGS) entry which is preliminary data.</text>
</comment>
<feature type="coiled-coil region" evidence="1">
    <location>
        <begin position="182"/>
        <end position="209"/>
    </location>
</feature>
<evidence type="ECO:0000256" key="1">
    <source>
        <dbReference type="SAM" id="Coils"/>
    </source>
</evidence>
<proteinExistence type="predicted"/>
<gene>
    <name evidence="2" type="ORF">D7V94_20335</name>
</gene>
<dbReference type="AlphaFoldDB" id="A0A3A9AK41"/>
<evidence type="ECO:0000313" key="3">
    <source>
        <dbReference type="Proteomes" id="UP000280696"/>
    </source>
</evidence>
<keyword evidence="3" id="KW-1185">Reference proteome</keyword>
<evidence type="ECO:0000313" key="2">
    <source>
        <dbReference type="EMBL" id="RKI87771.1"/>
    </source>
</evidence>
<organism evidence="2 3">
    <name type="scientific">Parablautia intestinalis</name>
    <dbReference type="NCBI Taxonomy" id="2320100"/>
    <lineage>
        <taxon>Bacteria</taxon>
        <taxon>Bacillati</taxon>
        <taxon>Bacillota</taxon>
        <taxon>Clostridia</taxon>
        <taxon>Lachnospirales</taxon>
        <taxon>Lachnospiraceae</taxon>
        <taxon>Parablautia</taxon>
    </lineage>
</organism>
<evidence type="ECO:0008006" key="4">
    <source>
        <dbReference type="Google" id="ProtNLM"/>
    </source>
</evidence>